<dbReference type="Pfam" id="PF00076">
    <property type="entry name" value="RRM_1"/>
    <property type="match status" value="1"/>
</dbReference>
<gene>
    <name evidence="10" type="primary">NOP12</name>
    <name evidence="10" type="ORF">LPJ61_005273</name>
</gene>
<evidence type="ECO:0000256" key="7">
    <source>
        <dbReference type="PROSITE-ProRule" id="PRU00176"/>
    </source>
</evidence>
<feature type="region of interest" description="Disordered" evidence="8">
    <location>
        <begin position="335"/>
        <end position="377"/>
    </location>
</feature>
<dbReference type="Proteomes" id="UP001143981">
    <property type="component" value="Unassembled WGS sequence"/>
</dbReference>
<feature type="region of interest" description="Disordered" evidence="8">
    <location>
        <begin position="35"/>
        <end position="144"/>
    </location>
</feature>
<evidence type="ECO:0000256" key="3">
    <source>
        <dbReference type="ARBA" id="ARBA00007077"/>
    </source>
</evidence>
<evidence type="ECO:0000313" key="11">
    <source>
        <dbReference type="Proteomes" id="UP001143981"/>
    </source>
</evidence>
<feature type="non-terminal residue" evidence="10">
    <location>
        <position position="377"/>
    </location>
</feature>
<evidence type="ECO:0000256" key="1">
    <source>
        <dbReference type="ARBA" id="ARBA00002475"/>
    </source>
</evidence>
<comment type="subcellular location">
    <subcellularLocation>
        <location evidence="2">Nucleus</location>
        <location evidence="2">Nucleolus</location>
    </subcellularLocation>
</comment>
<keyword evidence="11" id="KW-1185">Reference proteome</keyword>
<reference evidence="10" key="1">
    <citation type="submission" date="2022-07" db="EMBL/GenBank/DDBJ databases">
        <title>Phylogenomic reconstructions and comparative analyses of Kickxellomycotina fungi.</title>
        <authorList>
            <person name="Reynolds N.K."/>
            <person name="Stajich J.E."/>
            <person name="Barry K."/>
            <person name="Grigoriev I.V."/>
            <person name="Crous P."/>
            <person name="Smith M.E."/>
        </authorList>
    </citation>
    <scope>NUCLEOTIDE SEQUENCE</scope>
    <source>
        <strain evidence="10">BCRC 34381</strain>
    </source>
</reference>
<proteinExistence type="inferred from homology"/>
<dbReference type="Gene3D" id="3.30.70.330">
    <property type="match status" value="2"/>
</dbReference>
<dbReference type="CDD" id="cd12395">
    <property type="entry name" value="RRM2_RBM34"/>
    <property type="match status" value="1"/>
</dbReference>
<dbReference type="OrthoDB" id="442677at2759"/>
<dbReference type="InterPro" id="IPR012677">
    <property type="entry name" value="Nucleotide-bd_a/b_plait_sf"/>
</dbReference>
<comment type="caution">
    <text evidence="10">The sequence shown here is derived from an EMBL/GenBank/DDBJ whole genome shotgun (WGS) entry which is preliminary data.</text>
</comment>
<feature type="compositionally biased region" description="Basic and acidic residues" evidence="8">
    <location>
        <begin position="335"/>
        <end position="349"/>
    </location>
</feature>
<dbReference type="PANTHER" id="PTHR23236:SF25">
    <property type="entry name" value="RNA-BINDING PROTEIN 34"/>
    <property type="match status" value="1"/>
</dbReference>
<name>A0A9W7Y945_9FUNG</name>
<evidence type="ECO:0000256" key="6">
    <source>
        <dbReference type="ARBA" id="ARBA00023242"/>
    </source>
</evidence>
<keyword evidence="6" id="KW-0539">Nucleus</keyword>
<feature type="compositionally biased region" description="Basic residues" evidence="8">
    <location>
        <begin position="368"/>
        <end position="377"/>
    </location>
</feature>
<evidence type="ECO:0000313" key="10">
    <source>
        <dbReference type="EMBL" id="KAJ1726308.1"/>
    </source>
</evidence>
<accession>A0A9W7Y945</accession>
<evidence type="ECO:0000256" key="2">
    <source>
        <dbReference type="ARBA" id="ARBA00004604"/>
    </source>
</evidence>
<dbReference type="SUPFAM" id="SSF54928">
    <property type="entry name" value="RNA-binding domain, RBD"/>
    <property type="match status" value="2"/>
</dbReference>
<feature type="domain" description="RRM" evidence="9">
    <location>
        <begin position="153"/>
        <end position="251"/>
    </location>
</feature>
<dbReference type="AlphaFoldDB" id="A0A9W7Y945"/>
<dbReference type="InterPro" id="IPR034221">
    <property type="entry name" value="RBM34_RRM2"/>
</dbReference>
<feature type="compositionally biased region" description="Basic and acidic residues" evidence="8">
    <location>
        <begin position="99"/>
        <end position="114"/>
    </location>
</feature>
<organism evidence="10 11">
    <name type="scientific">Coemansia biformis</name>
    <dbReference type="NCBI Taxonomy" id="1286918"/>
    <lineage>
        <taxon>Eukaryota</taxon>
        <taxon>Fungi</taxon>
        <taxon>Fungi incertae sedis</taxon>
        <taxon>Zoopagomycota</taxon>
        <taxon>Kickxellomycotina</taxon>
        <taxon>Kickxellomycetes</taxon>
        <taxon>Kickxellales</taxon>
        <taxon>Kickxellaceae</taxon>
        <taxon>Coemansia</taxon>
    </lineage>
</organism>
<feature type="compositionally biased region" description="Acidic residues" evidence="8">
    <location>
        <begin position="115"/>
        <end position="127"/>
    </location>
</feature>
<feature type="domain" description="RRM" evidence="9">
    <location>
        <begin position="259"/>
        <end position="336"/>
    </location>
</feature>
<comment type="similarity">
    <text evidence="3">Belongs to the RRM RBM34 family.</text>
</comment>
<dbReference type="PANTHER" id="PTHR23236">
    <property type="entry name" value="EUKARYOTIC TRANSLATION INITIATION FACTOR 4B/4H"/>
    <property type="match status" value="1"/>
</dbReference>
<sequence length="377" mass="41231">MTTLTKGELSQLLVGGGTKADAPINSALDSLFANAPPQAPARQAAPQPAPFAIVEASPDGMDIDAPAPAPAKAKKEKKPKNDVASTDARAVRPQTARPESSREARVKRARRANDGSDDEDDGDDSAADDGAGQAKEKKPLLGRMPQDPAVLKRTLFIGNLTVQCITDRKIYKELRDACDKYGKIKAIRFRSIAFAELLPRKIAFIRGTFHSERHACNAYVEYMEEESAKSALALNGTEFQERHIRVDIAGNDKSHDTKRSVFVGNLDFAAEEEDLWRHFGTCGDVENVRIVRDAKTNLGKGFAYVQYSDRAAVTLALRLAGTEVNGRKLRVQRASEKALEKKQHTEESKPVAAALEGTRAVKGDKPTNKKRRTARSK</sequence>
<protein>
    <recommendedName>
        <fullName evidence="4">Nucleolar protein 12</fullName>
    </recommendedName>
</protein>
<comment type="function">
    <text evidence="1">Involved in pre-25S rRNA processing.</text>
</comment>
<evidence type="ECO:0000256" key="5">
    <source>
        <dbReference type="ARBA" id="ARBA00022884"/>
    </source>
</evidence>
<dbReference type="SMART" id="SM00360">
    <property type="entry name" value="RRM"/>
    <property type="match status" value="2"/>
</dbReference>
<evidence type="ECO:0000256" key="4">
    <source>
        <dbReference type="ARBA" id="ARBA00015520"/>
    </source>
</evidence>
<keyword evidence="5 7" id="KW-0694">RNA-binding</keyword>
<dbReference type="PROSITE" id="PS50102">
    <property type="entry name" value="RRM"/>
    <property type="match status" value="2"/>
</dbReference>
<evidence type="ECO:0000256" key="8">
    <source>
        <dbReference type="SAM" id="MobiDB-lite"/>
    </source>
</evidence>
<dbReference type="InterPro" id="IPR000504">
    <property type="entry name" value="RRM_dom"/>
</dbReference>
<dbReference type="InterPro" id="IPR035979">
    <property type="entry name" value="RBD_domain_sf"/>
</dbReference>
<dbReference type="GO" id="GO:0003723">
    <property type="term" value="F:RNA binding"/>
    <property type="evidence" value="ECO:0007669"/>
    <property type="project" value="UniProtKB-UniRule"/>
</dbReference>
<dbReference type="EMBL" id="JANBOI010001637">
    <property type="protein sequence ID" value="KAJ1726308.1"/>
    <property type="molecule type" value="Genomic_DNA"/>
</dbReference>
<evidence type="ECO:0000259" key="9">
    <source>
        <dbReference type="PROSITE" id="PS50102"/>
    </source>
</evidence>